<evidence type="ECO:0000256" key="6">
    <source>
        <dbReference type="ARBA" id="ARBA00022989"/>
    </source>
</evidence>
<reference evidence="11" key="1">
    <citation type="journal article" date="2021" name="PeerJ">
        <title>Extensive microbial diversity within the chicken gut microbiome revealed by metagenomics and culture.</title>
        <authorList>
            <person name="Gilroy R."/>
            <person name="Ravi A."/>
            <person name="Getino M."/>
            <person name="Pursley I."/>
            <person name="Horton D.L."/>
            <person name="Alikhan N.F."/>
            <person name="Baker D."/>
            <person name="Gharbi K."/>
            <person name="Hall N."/>
            <person name="Watson M."/>
            <person name="Adriaenssens E.M."/>
            <person name="Foster-Nyarko E."/>
            <person name="Jarju S."/>
            <person name="Secka A."/>
            <person name="Antonio M."/>
            <person name="Oren A."/>
            <person name="Chaudhuri R.R."/>
            <person name="La Ragione R."/>
            <person name="Hildebrand F."/>
            <person name="Pallen M.J."/>
        </authorList>
    </citation>
    <scope>NUCLEOTIDE SEQUENCE</scope>
    <source>
        <strain evidence="11">CHK188-5543</strain>
    </source>
</reference>
<organism evidence="11 12">
    <name type="scientific">Candidatus Anaerotruncus excrementipullorum</name>
    <dbReference type="NCBI Taxonomy" id="2838465"/>
    <lineage>
        <taxon>Bacteria</taxon>
        <taxon>Bacillati</taxon>
        <taxon>Bacillota</taxon>
        <taxon>Clostridia</taxon>
        <taxon>Eubacteriales</taxon>
        <taxon>Oscillospiraceae</taxon>
        <taxon>Anaerotruncus</taxon>
    </lineage>
</organism>
<name>A0A9D2B7Q8_9FIRM</name>
<comment type="caution">
    <text evidence="11">The sequence shown here is derived from an EMBL/GenBank/DDBJ whole genome shotgun (WGS) entry which is preliminary data.</text>
</comment>
<dbReference type="GO" id="GO:0005886">
    <property type="term" value="C:plasma membrane"/>
    <property type="evidence" value="ECO:0007669"/>
    <property type="project" value="UniProtKB-SubCell"/>
</dbReference>
<feature type="transmembrane region" description="Helical" evidence="10">
    <location>
        <begin position="211"/>
        <end position="232"/>
    </location>
</feature>
<evidence type="ECO:0000256" key="4">
    <source>
        <dbReference type="ARBA" id="ARBA00022679"/>
    </source>
</evidence>
<feature type="transmembrane region" description="Helical" evidence="10">
    <location>
        <begin position="343"/>
        <end position="367"/>
    </location>
</feature>
<keyword evidence="4 9" id="KW-0808">Transferase</keyword>
<dbReference type="Pfam" id="PF03062">
    <property type="entry name" value="MBOAT"/>
    <property type="match status" value="1"/>
</dbReference>
<evidence type="ECO:0000256" key="7">
    <source>
        <dbReference type="ARBA" id="ARBA00023136"/>
    </source>
</evidence>
<dbReference type="PIRSF" id="PIRSF016636">
    <property type="entry name" value="AlgI_DltB"/>
    <property type="match status" value="1"/>
</dbReference>
<evidence type="ECO:0000256" key="3">
    <source>
        <dbReference type="ARBA" id="ARBA00022475"/>
    </source>
</evidence>
<dbReference type="InterPro" id="IPR051085">
    <property type="entry name" value="MB_O-acyltransferase"/>
</dbReference>
<dbReference type="GO" id="GO:0016746">
    <property type="term" value="F:acyltransferase activity"/>
    <property type="evidence" value="ECO:0007669"/>
    <property type="project" value="UniProtKB-KW"/>
</dbReference>
<feature type="transmembrane region" description="Helical" evidence="10">
    <location>
        <begin position="39"/>
        <end position="58"/>
    </location>
</feature>
<evidence type="ECO:0000256" key="9">
    <source>
        <dbReference type="PIRNR" id="PIRNR016636"/>
    </source>
</evidence>
<protein>
    <recommendedName>
        <fullName evidence="13">Membrane-bound O-acyltransferase family protein</fullName>
    </recommendedName>
</protein>
<keyword evidence="6 10" id="KW-1133">Transmembrane helix</keyword>
<keyword evidence="5 10" id="KW-0812">Transmembrane</keyword>
<dbReference type="AlphaFoldDB" id="A0A9D2B7Q8"/>
<evidence type="ECO:0000256" key="10">
    <source>
        <dbReference type="SAM" id="Phobius"/>
    </source>
</evidence>
<gene>
    <name evidence="11" type="ORF">H9736_07235</name>
</gene>
<dbReference type="InterPro" id="IPR024194">
    <property type="entry name" value="Ac/AlaTfrase_AlgI/DltB"/>
</dbReference>
<feature type="transmembrane region" description="Helical" evidence="10">
    <location>
        <begin position="278"/>
        <end position="307"/>
    </location>
</feature>
<evidence type="ECO:0000256" key="5">
    <source>
        <dbReference type="ARBA" id="ARBA00022692"/>
    </source>
</evidence>
<evidence type="ECO:0000256" key="8">
    <source>
        <dbReference type="ARBA" id="ARBA00023315"/>
    </source>
</evidence>
<evidence type="ECO:0008006" key="13">
    <source>
        <dbReference type="Google" id="ProtNLM"/>
    </source>
</evidence>
<sequence length="443" mass="48889">MQLDSLSFWGVILPALTVLCWLCPARRRAAVVLAASLGLYVWAAGWATALLAVGVAAWDFWAARQLPRLEGRPRVRRGLLAASLLKDLGVFAACQVWAQLQGQGMPLGMGVVCLTAAGYLLDCYLHNTFPEPSWVDYGLMLCFFPKLYAGPMVYHSRLMPQIKGMHMTLDRTARGVQYFLRGLAKKVIIGDTVEGLAASLYAVPQFELSTLGAWTLVLTQALAVYFLLGGLCEMAKGAGLLFGLELPDNFRYPYGATSVNDFFSRFNSSLSKYLRRYVYLYLGGAKGGFLSSLFNILLFTILMGLWFGVSVNLVAWGVYFTVFVLLERYLLEGRAENIPTLFRWLYCTAVVLCSFALFGGSSLGQSWGYLRAMFRLAPVPAVDSGTLYLLASNHWLLLVAVLCSAGVFHWVAGLGRRLFPRLWEALAVAFYGALSVLTLAFLI</sequence>
<feature type="transmembrane region" description="Helical" evidence="10">
    <location>
        <begin position="313"/>
        <end position="331"/>
    </location>
</feature>
<dbReference type="InterPro" id="IPR004299">
    <property type="entry name" value="MBOAT_fam"/>
</dbReference>
<comment type="subcellular location">
    <subcellularLocation>
        <location evidence="1">Cell membrane</location>
        <topology evidence="1">Multi-pass membrane protein</topology>
    </subcellularLocation>
</comment>
<feature type="transmembrane region" description="Helical" evidence="10">
    <location>
        <begin position="387"/>
        <end position="410"/>
    </location>
</feature>
<evidence type="ECO:0000256" key="1">
    <source>
        <dbReference type="ARBA" id="ARBA00004651"/>
    </source>
</evidence>
<dbReference type="EMBL" id="DXES01000160">
    <property type="protein sequence ID" value="HIX66028.1"/>
    <property type="molecule type" value="Genomic_DNA"/>
</dbReference>
<keyword evidence="7 9" id="KW-0472">Membrane</keyword>
<dbReference type="PANTHER" id="PTHR13285">
    <property type="entry name" value="ACYLTRANSFERASE"/>
    <property type="match status" value="1"/>
</dbReference>
<proteinExistence type="inferred from homology"/>
<keyword evidence="8 9" id="KW-0012">Acyltransferase</keyword>
<evidence type="ECO:0000256" key="2">
    <source>
        <dbReference type="ARBA" id="ARBA00010323"/>
    </source>
</evidence>
<dbReference type="Proteomes" id="UP000886800">
    <property type="component" value="Unassembled WGS sequence"/>
</dbReference>
<keyword evidence="3 9" id="KW-1003">Cell membrane</keyword>
<dbReference type="PANTHER" id="PTHR13285:SF23">
    <property type="entry name" value="TEICHOIC ACID D-ALANYLTRANSFERASE"/>
    <property type="match status" value="1"/>
</dbReference>
<reference evidence="11" key="2">
    <citation type="submission" date="2021-04" db="EMBL/GenBank/DDBJ databases">
        <authorList>
            <person name="Gilroy R."/>
        </authorList>
    </citation>
    <scope>NUCLEOTIDE SEQUENCE</scope>
    <source>
        <strain evidence="11">CHK188-5543</strain>
    </source>
</reference>
<accession>A0A9D2B7Q8</accession>
<evidence type="ECO:0000313" key="12">
    <source>
        <dbReference type="Proteomes" id="UP000886800"/>
    </source>
</evidence>
<evidence type="ECO:0000313" key="11">
    <source>
        <dbReference type="EMBL" id="HIX66028.1"/>
    </source>
</evidence>
<comment type="similarity">
    <text evidence="2 9">Belongs to the membrane-bound acyltransferase family.</text>
</comment>
<feature type="transmembrane region" description="Helical" evidence="10">
    <location>
        <begin position="422"/>
        <end position="442"/>
    </location>
</feature>